<evidence type="ECO:0000313" key="3">
    <source>
        <dbReference type="Proteomes" id="UP000198569"/>
    </source>
</evidence>
<gene>
    <name evidence="2" type="ORF">SAMN05444338_12222</name>
</gene>
<feature type="domain" description="CHAD" evidence="1">
    <location>
        <begin position="1"/>
        <end position="258"/>
    </location>
</feature>
<protein>
    <submittedName>
        <fullName evidence="2">CHAD domain-containing protein</fullName>
    </submittedName>
</protein>
<name>A0A1H3GHV1_9FLAO</name>
<sequence length="260" mass="30792">MKALKTYLKSRKKALLTLLKKPRKKYVPETFHQLRVEIKKLNALFDLLDFSSKKLGRKKMIKPFKVIFRQAGKVRELQIEEATFKKYIQDDLLIEYRTKLIKRQAKEKKLFFALLNDKTKTELKKKYDKIIPFLSKIDQEKVEEYILMKEAEIKDFLAQPHLEIEQLHELRKLLKIYYYNKTSLFVGNQTSSKKAALTELLGEWNDGVVIIDHLYKIIKKAKINLEEITLLESLKTKIAAENYVLLDQIKLAIPQSELYE</sequence>
<keyword evidence="3" id="KW-1185">Reference proteome</keyword>
<dbReference type="Proteomes" id="UP000198569">
    <property type="component" value="Unassembled WGS sequence"/>
</dbReference>
<organism evidence="2 3">
    <name type="scientific">Flavobacterium degerlachei</name>
    <dbReference type="NCBI Taxonomy" id="229203"/>
    <lineage>
        <taxon>Bacteria</taxon>
        <taxon>Pseudomonadati</taxon>
        <taxon>Bacteroidota</taxon>
        <taxon>Flavobacteriia</taxon>
        <taxon>Flavobacteriales</taxon>
        <taxon>Flavobacteriaceae</taxon>
        <taxon>Flavobacterium</taxon>
    </lineage>
</organism>
<dbReference type="Pfam" id="PF05235">
    <property type="entry name" value="CHAD"/>
    <property type="match status" value="1"/>
</dbReference>
<proteinExistence type="predicted"/>
<dbReference type="PANTHER" id="PTHR39339:SF1">
    <property type="entry name" value="CHAD DOMAIN-CONTAINING PROTEIN"/>
    <property type="match status" value="1"/>
</dbReference>
<dbReference type="OrthoDB" id="773317at2"/>
<dbReference type="EMBL" id="FNMV01000022">
    <property type="protein sequence ID" value="SDY02208.1"/>
    <property type="molecule type" value="Genomic_DNA"/>
</dbReference>
<dbReference type="RefSeq" id="WP_091435211.1">
    <property type="nucleotide sequence ID" value="NZ_FNMV01000022.1"/>
</dbReference>
<reference evidence="3" key="1">
    <citation type="submission" date="2016-10" db="EMBL/GenBank/DDBJ databases">
        <authorList>
            <person name="Varghese N."/>
            <person name="Submissions S."/>
        </authorList>
    </citation>
    <scope>NUCLEOTIDE SEQUENCE [LARGE SCALE GENOMIC DNA]</scope>
    <source>
        <strain evidence="3">DSM 15718</strain>
    </source>
</reference>
<evidence type="ECO:0000259" key="1">
    <source>
        <dbReference type="PROSITE" id="PS51708"/>
    </source>
</evidence>
<accession>A0A1H3GHV1</accession>
<dbReference type="InterPro" id="IPR038186">
    <property type="entry name" value="CHAD_dom_sf"/>
</dbReference>
<dbReference type="AlphaFoldDB" id="A0A1H3GHV1"/>
<evidence type="ECO:0000313" key="2">
    <source>
        <dbReference type="EMBL" id="SDY02208.1"/>
    </source>
</evidence>
<dbReference type="STRING" id="229203.SAMN05444338_12222"/>
<dbReference type="PANTHER" id="PTHR39339">
    <property type="entry name" value="SLR1444 PROTEIN"/>
    <property type="match status" value="1"/>
</dbReference>
<dbReference type="PROSITE" id="PS51708">
    <property type="entry name" value="CHAD"/>
    <property type="match status" value="1"/>
</dbReference>
<dbReference type="Gene3D" id="1.40.20.10">
    <property type="entry name" value="CHAD domain"/>
    <property type="match status" value="1"/>
</dbReference>
<dbReference type="InterPro" id="IPR007899">
    <property type="entry name" value="CHAD_dom"/>
</dbReference>